<dbReference type="HOGENOM" id="CLU_3392808_0_0_1"/>
<reference evidence="2" key="1">
    <citation type="submission" date="2011-08" db="EMBL/GenBank/DDBJ databases">
        <authorList>
            <person name="Rombauts S."/>
        </authorList>
    </citation>
    <scope>NUCLEOTIDE SEQUENCE</scope>
    <source>
        <strain evidence="2">London</strain>
    </source>
</reference>
<name>T1KH86_TETUR</name>
<organism evidence="1 2">
    <name type="scientific">Tetranychus urticae</name>
    <name type="common">Two-spotted spider mite</name>
    <dbReference type="NCBI Taxonomy" id="32264"/>
    <lineage>
        <taxon>Eukaryota</taxon>
        <taxon>Metazoa</taxon>
        <taxon>Ecdysozoa</taxon>
        <taxon>Arthropoda</taxon>
        <taxon>Chelicerata</taxon>
        <taxon>Arachnida</taxon>
        <taxon>Acari</taxon>
        <taxon>Acariformes</taxon>
        <taxon>Trombidiformes</taxon>
        <taxon>Prostigmata</taxon>
        <taxon>Eleutherengona</taxon>
        <taxon>Raphignathae</taxon>
        <taxon>Tetranychoidea</taxon>
        <taxon>Tetranychidae</taxon>
        <taxon>Tetranychus</taxon>
    </lineage>
</organism>
<protein>
    <submittedName>
        <fullName evidence="1">Uncharacterized protein</fullName>
    </submittedName>
</protein>
<accession>T1KH86</accession>
<evidence type="ECO:0000313" key="2">
    <source>
        <dbReference type="Proteomes" id="UP000015104"/>
    </source>
</evidence>
<dbReference type="Proteomes" id="UP000015104">
    <property type="component" value="Unassembled WGS sequence"/>
</dbReference>
<dbReference type="AlphaFoldDB" id="T1KH86"/>
<evidence type="ECO:0000313" key="1">
    <source>
        <dbReference type="EnsemblMetazoa" id="tetur11g03480.1"/>
    </source>
</evidence>
<dbReference type="EnsemblMetazoa" id="tetur11g03480.1">
    <property type="protein sequence ID" value="tetur11g03480.1"/>
    <property type="gene ID" value="tetur11g03480"/>
</dbReference>
<sequence>MNRHYIHMKKTPKQLMILILQSTLSQEKICSI</sequence>
<keyword evidence="2" id="KW-1185">Reference proteome</keyword>
<proteinExistence type="predicted"/>
<reference evidence="1" key="2">
    <citation type="submission" date="2015-06" db="UniProtKB">
        <authorList>
            <consortium name="EnsemblMetazoa"/>
        </authorList>
    </citation>
    <scope>IDENTIFICATION</scope>
</reference>
<dbReference type="EMBL" id="CAEY01000074">
    <property type="status" value="NOT_ANNOTATED_CDS"/>
    <property type="molecule type" value="Genomic_DNA"/>
</dbReference>